<protein>
    <recommendedName>
        <fullName evidence="3">Fungal N-terminal domain-containing protein</fullName>
    </recommendedName>
</protein>
<dbReference type="EMBL" id="WIGM01000282">
    <property type="protein sequence ID" value="KAF6830534.1"/>
    <property type="molecule type" value="Genomic_DNA"/>
</dbReference>
<sequence length="149" mass="16345">MEAVGFASSLLTLVEVSGKIVLACYKYHQDIKSAKKDIARIRSEATSIRSVAERLLEIAGSRNGATRPTLRALGDSDGFLDSFLKDFKSLNLGIEPPTEKTKKLAFILKWPLTKSETERSLVVMGRIKATLQLALAADTAFVDVFVLDE</sequence>
<reference evidence="1" key="1">
    <citation type="journal article" date="2020" name="Phytopathology">
        <title>Genome Sequence Resources of Colletotrichum truncatum, C. plurivorum, C. musicola, and C. sojae: Four Species Pathogenic to Soybean (Glycine max).</title>
        <authorList>
            <person name="Rogerio F."/>
            <person name="Boufleur T.R."/>
            <person name="Ciampi-Guillardi M."/>
            <person name="Sukno S.A."/>
            <person name="Thon M.R."/>
            <person name="Massola Junior N.S."/>
            <person name="Baroncelli R."/>
        </authorList>
    </citation>
    <scope>NUCLEOTIDE SEQUENCE</scope>
    <source>
        <strain evidence="1">LFN0074</strain>
    </source>
</reference>
<dbReference type="Proteomes" id="UP000639643">
    <property type="component" value="Unassembled WGS sequence"/>
</dbReference>
<comment type="caution">
    <text evidence="1">The sequence shown here is derived from an EMBL/GenBank/DDBJ whole genome shotgun (WGS) entry which is preliminary data.</text>
</comment>
<dbReference type="OrthoDB" id="538223at2759"/>
<accession>A0A8H6KFH5</accession>
<evidence type="ECO:0000313" key="1">
    <source>
        <dbReference type="EMBL" id="KAF6830534.1"/>
    </source>
</evidence>
<keyword evidence="2" id="KW-1185">Reference proteome</keyword>
<dbReference type="AlphaFoldDB" id="A0A8H6KFH5"/>
<organism evidence="1 2">
    <name type="scientific">Colletotrichum musicola</name>
    <dbReference type="NCBI Taxonomy" id="2175873"/>
    <lineage>
        <taxon>Eukaryota</taxon>
        <taxon>Fungi</taxon>
        <taxon>Dikarya</taxon>
        <taxon>Ascomycota</taxon>
        <taxon>Pezizomycotina</taxon>
        <taxon>Sordariomycetes</taxon>
        <taxon>Hypocreomycetidae</taxon>
        <taxon>Glomerellales</taxon>
        <taxon>Glomerellaceae</taxon>
        <taxon>Colletotrichum</taxon>
        <taxon>Colletotrichum orchidearum species complex</taxon>
    </lineage>
</organism>
<gene>
    <name evidence="1" type="ORF">CMUS01_07694</name>
</gene>
<evidence type="ECO:0000313" key="2">
    <source>
        <dbReference type="Proteomes" id="UP000639643"/>
    </source>
</evidence>
<proteinExistence type="predicted"/>
<name>A0A8H6KFH5_9PEZI</name>
<evidence type="ECO:0008006" key="3">
    <source>
        <dbReference type="Google" id="ProtNLM"/>
    </source>
</evidence>